<dbReference type="PANTHER" id="PTHR10587">
    <property type="entry name" value="GLYCOSYL TRANSFERASE-RELATED"/>
    <property type="match status" value="1"/>
</dbReference>
<dbReference type="OrthoDB" id="407355at2759"/>
<dbReference type="CDD" id="cd10958">
    <property type="entry name" value="CE4_NodB_like_2"/>
    <property type="match status" value="1"/>
</dbReference>
<keyword evidence="2" id="KW-0119">Carbohydrate metabolism</keyword>
<proteinExistence type="predicted"/>
<dbReference type="GO" id="GO:0004099">
    <property type="term" value="F:chitin deacetylase activity"/>
    <property type="evidence" value="ECO:0007669"/>
    <property type="project" value="UniProtKB-EC"/>
</dbReference>
<dbReference type="STRING" id="1073089.A0A1L9RQF4"/>
<evidence type="ECO:0000259" key="6">
    <source>
        <dbReference type="PROSITE" id="PS51677"/>
    </source>
</evidence>
<dbReference type="GO" id="GO:0006032">
    <property type="term" value="P:chitin catabolic process"/>
    <property type="evidence" value="ECO:0007669"/>
    <property type="project" value="UniProtKB-KW"/>
</dbReference>
<sequence>MIIPILTSFCLLVPLYCIYKPPALLIRYFQHRWPDVLFHVPLPSSSSSPKKLVALTIDDGPSAYTADILHLLQSHDATATFFLIGSQIPGYEAILRDLVRARNELANHAMHDEPSRALSDAVLTEQIAAVQAKIEEAYKSAGDETEGRPRNWLFRPGSGFFSERMRKVVARLGYRLVLGNVYPHDPQVPFWRLNASHILSMVKPGSIIVCHDRREWTVPMLQRVLPELKRRGYQVVTVTELLEAGSSSAR</sequence>
<keyword evidence="2" id="KW-0624">Polysaccharide degradation</keyword>
<dbReference type="VEuPathDB" id="FungiDB:ASPWEDRAFT_170674"/>
<dbReference type="PANTHER" id="PTHR10587:SF137">
    <property type="entry name" value="4-DEOXY-4-FORMAMIDO-L-ARABINOSE-PHOSPHOUNDECAPRENOL DEFORMYLASE ARND-RELATED"/>
    <property type="match status" value="1"/>
</dbReference>
<dbReference type="AlphaFoldDB" id="A0A1L9RQF4"/>
<dbReference type="PROSITE" id="PS51677">
    <property type="entry name" value="NODB"/>
    <property type="match status" value="1"/>
</dbReference>
<evidence type="ECO:0000256" key="1">
    <source>
        <dbReference type="ARBA" id="ARBA00001941"/>
    </source>
</evidence>
<gene>
    <name evidence="7" type="ORF">ASPWEDRAFT_170674</name>
</gene>
<dbReference type="Gene3D" id="3.20.20.370">
    <property type="entry name" value="Glycoside hydrolase/deacetylase"/>
    <property type="match status" value="1"/>
</dbReference>
<feature type="domain" description="NodB homology" evidence="6">
    <location>
        <begin position="51"/>
        <end position="236"/>
    </location>
</feature>
<dbReference type="SUPFAM" id="SSF88713">
    <property type="entry name" value="Glycoside hydrolase/deacetylase"/>
    <property type="match status" value="1"/>
</dbReference>
<dbReference type="InterPro" id="IPR011330">
    <property type="entry name" value="Glyco_hydro/deAcase_b/a-brl"/>
</dbReference>
<reference evidence="8" key="1">
    <citation type="journal article" date="2017" name="Genome Biol.">
        <title>Comparative genomics reveals high biological diversity and specific adaptations in the industrially and medically important fungal genus Aspergillus.</title>
        <authorList>
            <person name="de Vries R.P."/>
            <person name="Riley R."/>
            <person name="Wiebenga A."/>
            <person name="Aguilar-Osorio G."/>
            <person name="Amillis S."/>
            <person name="Uchima C.A."/>
            <person name="Anderluh G."/>
            <person name="Asadollahi M."/>
            <person name="Askin M."/>
            <person name="Barry K."/>
            <person name="Battaglia E."/>
            <person name="Bayram O."/>
            <person name="Benocci T."/>
            <person name="Braus-Stromeyer S.A."/>
            <person name="Caldana C."/>
            <person name="Canovas D."/>
            <person name="Cerqueira G.C."/>
            <person name="Chen F."/>
            <person name="Chen W."/>
            <person name="Choi C."/>
            <person name="Clum A."/>
            <person name="Dos Santos R.A."/>
            <person name="Damasio A.R."/>
            <person name="Diallinas G."/>
            <person name="Emri T."/>
            <person name="Fekete E."/>
            <person name="Flipphi M."/>
            <person name="Freyberg S."/>
            <person name="Gallo A."/>
            <person name="Gournas C."/>
            <person name="Habgood R."/>
            <person name="Hainaut M."/>
            <person name="Harispe M.L."/>
            <person name="Henrissat B."/>
            <person name="Hilden K.S."/>
            <person name="Hope R."/>
            <person name="Hossain A."/>
            <person name="Karabika E."/>
            <person name="Karaffa L."/>
            <person name="Karanyi Z."/>
            <person name="Krasevec N."/>
            <person name="Kuo A."/>
            <person name="Kusch H."/>
            <person name="LaButti K."/>
            <person name="Lagendijk E.L."/>
            <person name="Lapidus A."/>
            <person name="Levasseur A."/>
            <person name="Lindquist E."/>
            <person name="Lipzen A."/>
            <person name="Logrieco A.F."/>
            <person name="MacCabe A."/>
            <person name="Maekelae M.R."/>
            <person name="Malavazi I."/>
            <person name="Melin P."/>
            <person name="Meyer V."/>
            <person name="Mielnichuk N."/>
            <person name="Miskei M."/>
            <person name="Molnar A.P."/>
            <person name="Mule G."/>
            <person name="Ngan C.Y."/>
            <person name="Orejas M."/>
            <person name="Orosz E."/>
            <person name="Ouedraogo J.P."/>
            <person name="Overkamp K.M."/>
            <person name="Park H.-S."/>
            <person name="Perrone G."/>
            <person name="Piumi F."/>
            <person name="Punt P.J."/>
            <person name="Ram A.F."/>
            <person name="Ramon A."/>
            <person name="Rauscher S."/>
            <person name="Record E."/>
            <person name="Riano-Pachon D.M."/>
            <person name="Robert V."/>
            <person name="Roehrig J."/>
            <person name="Ruller R."/>
            <person name="Salamov A."/>
            <person name="Salih N.S."/>
            <person name="Samson R.A."/>
            <person name="Sandor E."/>
            <person name="Sanguinetti M."/>
            <person name="Schuetze T."/>
            <person name="Sepcic K."/>
            <person name="Shelest E."/>
            <person name="Sherlock G."/>
            <person name="Sophianopoulou V."/>
            <person name="Squina F.M."/>
            <person name="Sun H."/>
            <person name="Susca A."/>
            <person name="Todd R.B."/>
            <person name="Tsang A."/>
            <person name="Unkles S.E."/>
            <person name="van de Wiele N."/>
            <person name="van Rossen-Uffink D."/>
            <person name="Oliveira J.V."/>
            <person name="Vesth T.C."/>
            <person name="Visser J."/>
            <person name="Yu J.-H."/>
            <person name="Zhou M."/>
            <person name="Andersen M.R."/>
            <person name="Archer D.B."/>
            <person name="Baker S.E."/>
            <person name="Benoit I."/>
            <person name="Brakhage A.A."/>
            <person name="Braus G.H."/>
            <person name="Fischer R."/>
            <person name="Frisvad J.C."/>
            <person name="Goldman G.H."/>
            <person name="Houbraken J."/>
            <person name="Oakley B."/>
            <person name="Pocsi I."/>
            <person name="Scazzocchio C."/>
            <person name="Seiboth B."/>
            <person name="vanKuyk P.A."/>
            <person name="Wortman J."/>
            <person name="Dyer P.S."/>
            <person name="Grigoriev I.V."/>
        </authorList>
    </citation>
    <scope>NUCLEOTIDE SEQUENCE [LARGE SCALE GENOMIC DNA]</scope>
    <source>
        <strain evidence="8">DTO 134E9</strain>
    </source>
</reference>
<dbReference type="InterPro" id="IPR050248">
    <property type="entry name" value="Polysacc_deacetylase_ArnD"/>
</dbReference>
<dbReference type="GO" id="GO:0005975">
    <property type="term" value="P:carbohydrate metabolic process"/>
    <property type="evidence" value="ECO:0007669"/>
    <property type="project" value="InterPro"/>
</dbReference>
<protein>
    <recommendedName>
        <fullName evidence="4">chitin deacetylase</fullName>
        <ecNumber evidence="4">3.5.1.41</ecNumber>
    </recommendedName>
</protein>
<keyword evidence="3" id="KW-0170">Cobalt</keyword>
<evidence type="ECO:0000256" key="5">
    <source>
        <dbReference type="ARBA" id="ARBA00048494"/>
    </source>
</evidence>
<dbReference type="GO" id="GO:0009272">
    <property type="term" value="P:fungal-type cell wall biogenesis"/>
    <property type="evidence" value="ECO:0007669"/>
    <property type="project" value="UniProtKB-ARBA"/>
</dbReference>
<dbReference type="RefSeq" id="XP_040690866.1">
    <property type="nucleotide sequence ID" value="XM_040830659.1"/>
</dbReference>
<dbReference type="Pfam" id="PF01522">
    <property type="entry name" value="Polysacc_deac_1"/>
    <property type="match status" value="1"/>
</dbReference>
<dbReference type="GeneID" id="63746507"/>
<keyword evidence="2" id="KW-0146">Chitin degradation</keyword>
<comment type="cofactor">
    <cofactor evidence="1">
        <name>Co(2+)</name>
        <dbReference type="ChEBI" id="CHEBI:48828"/>
    </cofactor>
</comment>
<comment type="catalytic activity">
    <reaction evidence="5">
        <text>[(1-&gt;4)-N-acetyl-beta-D-glucosaminyl](n) + n H2O = chitosan + n acetate</text>
        <dbReference type="Rhea" id="RHEA:10464"/>
        <dbReference type="Rhea" id="RHEA-COMP:9593"/>
        <dbReference type="Rhea" id="RHEA-COMP:9597"/>
        <dbReference type="ChEBI" id="CHEBI:15377"/>
        <dbReference type="ChEBI" id="CHEBI:17029"/>
        <dbReference type="ChEBI" id="CHEBI:30089"/>
        <dbReference type="ChEBI" id="CHEBI:57704"/>
        <dbReference type="EC" id="3.5.1.41"/>
    </reaction>
    <physiologicalReaction direction="left-to-right" evidence="5">
        <dbReference type="Rhea" id="RHEA:10465"/>
    </physiologicalReaction>
</comment>
<organism evidence="7 8">
    <name type="scientific">Aspergillus wentii DTO 134E9</name>
    <dbReference type="NCBI Taxonomy" id="1073089"/>
    <lineage>
        <taxon>Eukaryota</taxon>
        <taxon>Fungi</taxon>
        <taxon>Dikarya</taxon>
        <taxon>Ascomycota</taxon>
        <taxon>Pezizomycotina</taxon>
        <taxon>Eurotiomycetes</taxon>
        <taxon>Eurotiomycetidae</taxon>
        <taxon>Eurotiales</taxon>
        <taxon>Aspergillaceae</taxon>
        <taxon>Aspergillus</taxon>
        <taxon>Aspergillus subgen. Cremei</taxon>
    </lineage>
</organism>
<evidence type="ECO:0000256" key="3">
    <source>
        <dbReference type="ARBA" id="ARBA00023285"/>
    </source>
</evidence>
<dbReference type="EC" id="3.5.1.41" evidence="4"/>
<evidence type="ECO:0000313" key="8">
    <source>
        <dbReference type="Proteomes" id="UP000184383"/>
    </source>
</evidence>
<evidence type="ECO:0000256" key="4">
    <source>
        <dbReference type="ARBA" id="ARBA00024056"/>
    </source>
</evidence>
<keyword evidence="8" id="KW-1185">Reference proteome</keyword>
<dbReference type="Proteomes" id="UP000184383">
    <property type="component" value="Unassembled WGS sequence"/>
</dbReference>
<evidence type="ECO:0000256" key="2">
    <source>
        <dbReference type="ARBA" id="ARBA00023024"/>
    </source>
</evidence>
<accession>A0A1L9RQF4</accession>
<dbReference type="InterPro" id="IPR002509">
    <property type="entry name" value="NODB_dom"/>
</dbReference>
<evidence type="ECO:0000313" key="7">
    <source>
        <dbReference type="EMBL" id="OJJ37190.1"/>
    </source>
</evidence>
<name>A0A1L9RQF4_ASPWE</name>
<dbReference type="EMBL" id="KV878211">
    <property type="protein sequence ID" value="OJJ37190.1"/>
    <property type="molecule type" value="Genomic_DNA"/>
</dbReference>